<sequence length="352" mass="38947">MDSITQILLGASVAAAVVPKHHRRAALLAGGALGTLPDLDSFPIMLLTEDPVSLMTLHRGLSHSLLVLPFVAWAIWAVFRRRNGRVAEAPTRWFWAMQLALVTHPLLDAFTVYGTQLLWPLPLPPVMWSSVFIIDPMYTLWLFLGVLVAAFAGARPAAQHVLVLGLALSSAYLGWSLLAKGMVERDAGRALAGMGLADAPRFSVPMPFNTLLWRVVAMTPDGFVEGERSLVADRGPMRFRRYPSETAAFAQIAELPAVRRLAWFNHGFMKAAVRDGRLVLSDLRMGAEPDYSFNFAVAEHDGEDWRPIPPEQLSWPWEARRRLGEMWARIWKDPAADGSLDAHEGATEGAIR</sequence>
<keyword evidence="1" id="KW-0472">Membrane</keyword>
<name>A0ABV4HUI2_9GAMM</name>
<comment type="caution">
    <text evidence="2">The sequence shown here is derived from an EMBL/GenBank/DDBJ whole genome shotgun (WGS) entry which is preliminary data.</text>
</comment>
<protein>
    <submittedName>
        <fullName evidence="2">Metal-dependent hydrolase</fullName>
    </submittedName>
</protein>
<evidence type="ECO:0000313" key="3">
    <source>
        <dbReference type="Proteomes" id="UP001566331"/>
    </source>
</evidence>
<dbReference type="Proteomes" id="UP001566331">
    <property type="component" value="Unassembled WGS sequence"/>
</dbReference>
<keyword evidence="1" id="KW-0812">Transmembrane</keyword>
<gene>
    <name evidence="2" type="ORF">AB6713_17670</name>
</gene>
<dbReference type="Pfam" id="PF04307">
    <property type="entry name" value="YdjM"/>
    <property type="match status" value="1"/>
</dbReference>
<proteinExistence type="predicted"/>
<dbReference type="RefSeq" id="WP_370565694.1">
    <property type="nucleotide sequence ID" value="NZ_JBFWIB010000022.1"/>
</dbReference>
<dbReference type="InterPro" id="IPR053170">
    <property type="entry name" value="Transcription_regulator"/>
</dbReference>
<evidence type="ECO:0000256" key="1">
    <source>
        <dbReference type="SAM" id="Phobius"/>
    </source>
</evidence>
<dbReference type="PANTHER" id="PTHR40031">
    <property type="entry name" value="HYPOTHETICAL MEMBRANE SPANNING PROTEIN"/>
    <property type="match status" value="1"/>
</dbReference>
<dbReference type="InterPro" id="IPR007404">
    <property type="entry name" value="YdjM-like"/>
</dbReference>
<keyword evidence="2" id="KW-0378">Hydrolase</keyword>
<keyword evidence="1" id="KW-1133">Transmembrane helix</keyword>
<dbReference type="EMBL" id="JBFWIC010000035">
    <property type="protein sequence ID" value="MEZ0476427.1"/>
    <property type="molecule type" value="Genomic_DNA"/>
</dbReference>
<feature type="transmembrane region" description="Helical" evidence="1">
    <location>
        <begin position="61"/>
        <end position="79"/>
    </location>
</feature>
<evidence type="ECO:0000313" key="2">
    <source>
        <dbReference type="EMBL" id="MEZ0476427.1"/>
    </source>
</evidence>
<organism evidence="2 3">
    <name type="scientific">Luteimonas salinilitoris</name>
    <dbReference type="NCBI Taxonomy" id="3237697"/>
    <lineage>
        <taxon>Bacteria</taxon>
        <taxon>Pseudomonadati</taxon>
        <taxon>Pseudomonadota</taxon>
        <taxon>Gammaproteobacteria</taxon>
        <taxon>Lysobacterales</taxon>
        <taxon>Lysobacteraceae</taxon>
        <taxon>Luteimonas</taxon>
    </lineage>
</organism>
<feature type="transmembrane region" description="Helical" evidence="1">
    <location>
        <begin position="99"/>
        <end position="119"/>
    </location>
</feature>
<keyword evidence="3" id="KW-1185">Reference proteome</keyword>
<feature type="transmembrane region" description="Helical" evidence="1">
    <location>
        <begin position="161"/>
        <end position="178"/>
    </location>
</feature>
<feature type="transmembrane region" description="Helical" evidence="1">
    <location>
        <begin position="131"/>
        <end position="154"/>
    </location>
</feature>
<dbReference type="PANTHER" id="PTHR40031:SF1">
    <property type="entry name" value="MEMBRANE-BOUND METAL-DEPENDENT HYDROLASE"/>
    <property type="match status" value="1"/>
</dbReference>
<reference evidence="2 3" key="1">
    <citation type="submission" date="2024-07" db="EMBL/GenBank/DDBJ databases">
        <title>Luteimonas salilacus sp. nov., isolated from the shore soil of Salt Lake in Tibet of China.</title>
        <authorList>
            <person name="Zhang X."/>
            <person name="Li A."/>
        </authorList>
    </citation>
    <scope>NUCLEOTIDE SEQUENCE [LARGE SCALE GENOMIC DNA]</scope>
    <source>
        <strain evidence="2 3">B3-2-R+30</strain>
    </source>
</reference>
<dbReference type="GO" id="GO:0016787">
    <property type="term" value="F:hydrolase activity"/>
    <property type="evidence" value="ECO:0007669"/>
    <property type="project" value="UniProtKB-KW"/>
</dbReference>
<accession>A0ABV4HUI2</accession>